<dbReference type="AlphaFoldDB" id="A0A922HTV6"/>
<protein>
    <submittedName>
        <fullName evidence="2">Uncharacterized protein</fullName>
    </submittedName>
</protein>
<reference evidence="2" key="2">
    <citation type="journal article" date="2022" name="Res Sq">
        <title>Comparative Genomics Reveals Insights into the Divergent Evolution of Astigmatic Mites and Household Pest Adaptations.</title>
        <authorList>
            <person name="Xiong Q."/>
            <person name="Wan A.T.-Y."/>
            <person name="Liu X.-Y."/>
            <person name="Fung C.S.-H."/>
            <person name="Xiao X."/>
            <person name="Malainual N."/>
            <person name="Hou J."/>
            <person name="Wang L."/>
            <person name="Wang M."/>
            <person name="Yang K."/>
            <person name="Cui Y."/>
            <person name="Leung E."/>
            <person name="Nong W."/>
            <person name="Shin S.-K."/>
            <person name="Au S."/>
            <person name="Jeong K.Y."/>
            <person name="Chew F.T."/>
            <person name="Hui J."/>
            <person name="Leung T.F."/>
            <person name="Tungtrongchitr A."/>
            <person name="Zhong N."/>
            <person name="Liu Z."/>
            <person name="Tsui S."/>
        </authorList>
    </citation>
    <scope>NUCLEOTIDE SEQUENCE</scope>
    <source>
        <strain evidence="2">Derf</strain>
        <tissue evidence="2">Whole organism</tissue>
    </source>
</reference>
<comment type="caution">
    <text evidence="2">The sequence shown here is derived from an EMBL/GenBank/DDBJ whole genome shotgun (WGS) entry which is preliminary data.</text>
</comment>
<reference evidence="2" key="1">
    <citation type="submission" date="2013-05" db="EMBL/GenBank/DDBJ databases">
        <authorList>
            <person name="Yim A.K.Y."/>
            <person name="Chan T.F."/>
            <person name="Ji K.M."/>
            <person name="Liu X.Y."/>
            <person name="Zhou J.W."/>
            <person name="Li R.Q."/>
            <person name="Yang K.Y."/>
            <person name="Li J."/>
            <person name="Li M."/>
            <person name="Law P.T.W."/>
            <person name="Wu Y.L."/>
            <person name="Cai Z.L."/>
            <person name="Qin H."/>
            <person name="Bao Y."/>
            <person name="Leung R.K.K."/>
            <person name="Ng P.K.S."/>
            <person name="Zou J."/>
            <person name="Zhong X.J."/>
            <person name="Ran P.X."/>
            <person name="Zhong N.S."/>
            <person name="Liu Z.G."/>
            <person name="Tsui S.K.W."/>
        </authorList>
    </citation>
    <scope>NUCLEOTIDE SEQUENCE</scope>
    <source>
        <strain evidence="2">Derf</strain>
        <tissue evidence="2">Whole organism</tissue>
    </source>
</reference>
<organism evidence="2 3">
    <name type="scientific">Dermatophagoides farinae</name>
    <name type="common">American house dust mite</name>
    <dbReference type="NCBI Taxonomy" id="6954"/>
    <lineage>
        <taxon>Eukaryota</taxon>
        <taxon>Metazoa</taxon>
        <taxon>Ecdysozoa</taxon>
        <taxon>Arthropoda</taxon>
        <taxon>Chelicerata</taxon>
        <taxon>Arachnida</taxon>
        <taxon>Acari</taxon>
        <taxon>Acariformes</taxon>
        <taxon>Sarcoptiformes</taxon>
        <taxon>Astigmata</taxon>
        <taxon>Psoroptidia</taxon>
        <taxon>Analgoidea</taxon>
        <taxon>Pyroglyphidae</taxon>
        <taxon>Dermatophagoidinae</taxon>
        <taxon>Dermatophagoides</taxon>
    </lineage>
</organism>
<proteinExistence type="predicted"/>
<keyword evidence="1" id="KW-1133">Transmembrane helix</keyword>
<name>A0A922HTV6_DERFA</name>
<feature type="transmembrane region" description="Helical" evidence="1">
    <location>
        <begin position="20"/>
        <end position="40"/>
    </location>
</feature>
<keyword evidence="1" id="KW-0472">Membrane</keyword>
<keyword evidence="1" id="KW-0812">Transmembrane</keyword>
<dbReference type="EMBL" id="ASGP02000004">
    <property type="protein sequence ID" value="KAH9510419.1"/>
    <property type="molecule type" value="Genomic_DNA"/>
</dbReference>
<evidence type="ECO:0000313" key="2">
    <source>
        <dbReference type="EMBL" id="KAH9510419.1"/>
    </source>
</evidence>
<keyword evidence="3" id="KW-1185">Reference proteome</keyword>
<accession>A0A922HTV6</accession>
<evidence type="ECO:0000256" key="1">
    <source>
        <dbReference type="SAM" id="Phobius"/>
    </source>
</evidence>
<evidence type="ECO:0000313" key="3">
    <source>
        <dbReference type="Proteomes" id="UP000790347"/>
    </source>
</evidence>
<gene>
    <name evidence="2" type="ORF">DERF_008937</name>
</gene>
<sequence length="110" mass="12751">MFDLIVLANLANSFNFSTSSSLGVLGIIIIVRVLGWDYILKLSKYYLWKILLSLRCTHYFAEIHHFTNRMMLLSPDKSATLFRSANTCYQVSFSKTFHVGNLKLYILTYQ</sequence>
<dbReference type="Proteomes" id="UP000790347">
    <property type="component" value="Unassembled WGS sequence"/>
</dbReference>